<keyword evidence="8" id="KW-1185">Reference proteome</keyword>
<protein>
    <recommendedName>
        <fullName evidence="2">protein-glutamate methylesterase</fullName>
        <ecNumber evidence="2">3.1.1.61</ecNumber>
    </recommendedName>
</protein>
<dbReference type="InterPro" id="IPR035909">
    <property type="entry name" value="CheB_C"/>
</dbReference>
<dbReference type="SUPFAM" id="SSF52738">
    <property type="entry name" value="Methylesterase CheB, C-terminal domain"/>
    <property type="match status" value="1"/>
</dbReference>
<dbReference type="GO" id="GO:0005737">
    <property type="term" value="C:cytoplasm"/>
    <property type="evidence" value="ECO:0007669"/>
    <property type="project" value="InterPro"/>
</dbReference>
<dbReference type="CDD" id="cd16433">
    <property type="entry name" value="CheB"/>
    <property type="match status" value="1"/>
</dbReference>
<dbReference type="EMBL" id="BOOH01000003">
    <property type="protein sequence ID" value="GIH74000.1"/>
    <property type="molecule type" value="Genomic_DNA"/>
</dbReference>
<feature type="active site" evidence="4">
    <location>
        <position position="15"/>
    </location>
</feature>
<evidence type="ECO:0000313" key="7">
    <source>
        <dbReference type="EMBL" id="GIH74000.1"/>
    </source>
</evidence>
<feature type="active site" evidence="4">
    <location>
        <position position="134"/>
    </location>
</feature>
<comment type="catalytic activity">
    <reaction evidence="3">
        <text>[protein]-L-glutamate 5-O-methyl ester + H2O = L-glutamyl-[protein] + methanol + H(+)</text>
        <dbReference type="Rhea" id="RHEA:23236"/>
        <dbReference type="Rhea" id="RHEA-COMP:10208"/>
        <dbReference type="Rhea" id="RHEA-COMP:10311"/>
        <dbReference type="ChEBI" id="CHEBI:15377"/>
        <dbReference type="ChEBI" id="CHEBI:15378"/>
        <dbReference type="ChEBI" id="CHEBI:17790"/>
        <dbReference type="ChEBI" id="CHEBI:29973"/>
        <dbReference type="ChEBI" id="CHEBI:82795"/>
        <dbReference type="EC" id="3.1.1.61"/>
    </reaction>
</comment>
<dbReference type="GO" id="GO:0006935">
    <property type="term" value="P:chemotaxis"/>
    <property type="evidence" value="ECO:0007669"/>
    <property type="project" value="UniProtKB-UniRule"/>
</dbReference>
<comment type="caution">
    <text evidence="7">The sequence shown here is derived from an EMBL/GenBank/DDBJ whole genome shotgun (WGS) entry which is preliminary data.</text>
</comment>
<dbReference type="EC" id="3.1.1.61" evidence="2"/>
<feature type="active site" evidence="4">
    <location>
        <position position="42"/>
    </location>
</feature>
<reference evidence="7 8" key="1">
    <citation type="submission" date="2021-01" db="EMBL/GenBank/DDBJ databases">
        <title>Whole genome shotgun sequence of Planobispora longispora NBRC 13918.</title>
        <authorList>
            <person name="Komaki H."/>
            <person name="Tamura T."/>
        </authorList>
    </citation>
    <scope>NUCLEOTIDE SEQUENCE [LARGE SCALE GENOMIC DNA]</scope>
    <source>
        <strain evidence="7 8">NBRC 13918</strain>
    </source>
</reference>
<dbReference type="PANTHER" id="PTHR42872:SF6">
    <property type="entry name" value="PROTEIN-GLUTAMATE METHYLESTERASE_PROTEIN-GLUTAMINE GLUTAMINASE"/>
    <property type="match status" value="1"/>
</dbReference>
<dbReference type="AlphaFoldDB" id="A0A8J3W365"/>
<dbReference type="Pfam" id="PF01339">
    <property type="entry name" value="CheB_methylest"/>
    <property type="match status" value="1"/>
</dbReference>
<feature type="domain" description="CheB-type methylesterase" evidence="6">
    <location>
        <begin position="3"/>
        <end position="192"/>
    </location>
</feature>
<keyword evidence="1 4" id="KW-0378">Hydrolase</keyword>
<dbReference type="PROSITE" id="PS50122">
    <property type="entry name" value="CHEB"/>
    <property type="match status" value="1"/>
</dbReference>
<evidence type="ECO:0000313" key="8">
    <source>
        <dbReference type="Proteomes" id="UP000616724"/>
    </source>
</evidence>
<evidence type="ECO:0000256" key="5">
    <source>
        <dbReference type="SAM" id="Coils"/>
    </source>
</evidence>
<dbReference type="PIRSF" id="PIRSF036461">
    <property type="entry name" value="Chmtx_methlestr"/>
    <property type="match status" value="1"/>
</dbReference>
<accession>A0A8J3W365</accession>
<evidence type="ECO:0000259" key="6">
    <source>
        <dbReference type="PROSITE" id="PS50122"/>
    </source>
</evidence>
<dbReference type="InterPro" id="IPR000673">
    <property type="entry name" value="Sig_transdc_resp-reg_Me-estase"/>
</dbReference>
<gene>
    <name evidence="7" type="primary">cheB_1</name>
    <name evidence="7" type="ORF">Plo01_04290</name>
</gene>
<feature type="coiled-coil region" evidence="5">
    <location>
        <begin position="276"/>
        <end position="303"/>
    </location>
</feature>
<name>A0A8J3W365_9ACTN</name>
<keyword evidence="5" id="KW-0175">Coiled coil</keyword>
<dbReference type="Proteomes" id="UP000616724">
    <property type="component" value="Unassembled WGS sequence"/>
</dbReference>
<keyword evidence="4" id="KW-0145">Chemotaxis</keyword>
<dbReference type="InterPro" id="IPR011247">
    <property type="entry name" value="Chemotax_prot-Glu_Me-esterase"/>
</dbReference>
<sequence length="336" mass="35875">MGAFSGRDLVVIAASAGGVEALRGLMAALPGDLAASLLLVLHIPSSGGSALAGILDRSGPLKAAPAVDGEPLRHGRVYVAPPDRHLLVQDATVRLSRGPRHNGHRPAADPLFLSAAVEGGPRTLAVVLSGMLDDGSRGCAVVERYGGAVAVQDPVESLFDGMPRAAMNSARDPQVLPVTEIARWIVGQSETPTGAEEKVSDPQVEREVSLFLKTNQPTTPAGDLSGFTCPECNGPLYETEIRPSPRYECRVGHAWSAQTMASSQAEAVERALWVAILRLEERLRVLERMIQDAERRGQTHSKRRFGEQAEEVGEALETMRMLQSRIGGVEDDLLSS</sequence>
<dbReference type="GO" id="GO:0008984">
    <property type="term" value="F:protein-glutamate methylesterase activity"/>
    <property type="evidence" value="ECO:0007669"/>
    <property type="project" value="UniProtKB-EC"/>
</dbReference>
<dbReference type="PANTHER" id="PTHR42872">
    <property type="entry name" value="PROTEIN-GLUTAMATE METHYLESTERASE/PROTEIN-GLUTAMINE GLUTAMINASE"/>
    <property type="match status" value="1"/>
</dbReference>
<evidence type="ECO:0000256" key="4">
    <source>
        <dbReference type="PROSITE-ProRule" id="PRU00050"/>
    </source>
</evidence>
<dbReference type="Gene3D" id="3.40.50.180">
    <property type="entry name" value="Methylesterase CheB, C-terminal domain"/>
    <property type="match status" value="1"/>
</dbReference>
<evidence type="ECO:0000256" key="2">
    <source>
        <dbReference type="ARBA" id="ARBA00039140"/>
    </source>
</evidence>
<evidence type="ECO:0000256" key="3">
    <source>
        <dbReference type="ARBA" id="ARBA00048267"/>
    </source>
</evidence>
<dbReference type="GO" id="GO:0000156">
    <property type="term" value="F:phosphorelay response regulator activity"/>
    <property type="evidence" value="ECO:0007669"/>
    <property type="project" value="InterPro"/>
</dbReference>
<proteinExistence type="predicted"/>
<evidence type="ECO:0000256" key="1">
    <source>
        <dbReference type="ARBA" id="ARBA00022801"/>
    </source>
</evidence>
<organism evidence="7 8">
    <name type="scientific">Planobispora longispora</name>
    <dbReference type="NCBI Taxonomy" id="28887"/>
    <lineage>
        <taxon>Bacteria</taxon>
        <taxon>Bacillati</taxon>
        <taxon>Actinomycetota</taxon>
        <taxon>Actinomycetes</taxon>
        <taxon>Streptosporangiales</taxon>
        <taxon>Streptosporangiaceae</taxon>
        <taxon>Planobispora</taxon>
    </lineage>
</organism>